<gene>
    <name evidence="1" type="ORF">FRD01_01750</name>
</gene>
<sequence length="90" mass="10070">MTPDLLRHILTHELQAERKEDIYTLADKANVLLSGSENVLTVAKVTEVGFKDGYIVLNSEDGTFYCADDKIFGIRAEPSTSRTDKRPGFH</sequence>
<protein>
    <submittedName>
        <fullName evidence="1">Uncharacterized protein</fullName>
    </submittedName>
</protein>
<name>A0A5B8XPP0_9DELT</name>
<dbReference type="KEGG" id="bbae:FRD01_01750"/>
<dbReference type="Proteomes" id="UP000321595">
    <property type="component" value="Chromosome"/>
</dbReference>
<evidence type="ECO:0000313" key="2">
    <source>
        <dbReference type="Proteomes" id="UP000321595"/>
    </source>
</evidence>
<keyword evidence="2" id="KW-1185">Reference proteome</keyword>
<dbReference type="EMBL" id="CP042467">
    <property type="protein sequence ID" value="QED26003.1"/>
    <property type="molecule type" value="Genomic_DNA"/>
</dbReference>
<evidence type="ECO:0000313" key="1">
    <source>
        <dbReference type="EMBL" id="QED26003.1"/>
    </source>
</evidence>
<reference evidence="1 2" key="1">
    <citation type="submission" date="2019-08" db="EMBL/GenBank/DDBJ databases">
        <authorList>
            <person name="Liang Q."/>
        </authorList>
    </citation>
    <scope>NUCLEOTIDE SEQUENCE [LARGE SCALE GENOMIC DNA]</scope>
    <source>
        <strain evidence="1 2">V1718</strain>
    </source>
</reference>
<dbReference type="RefSeq" id="WP_146957067.1">
    <property type="nucleotide sequence ID" value="NZ_CP042467.1"/>
</dbReference>
<organism evidence="1 2">
    <name type="scientific">Microvenator marinus</name>
    <dbReference type="NCBI Taxonomy" id="2600177"/>
    <lineage>
        <taxon>Bacteria</taxon>
        <taxon>Deltaproteobacteria</taxon>
        <taxon>Bradymonadales</taxon>
        <taxon>Microvenatoraceae</taxon>
        <taxon>Microvenator</taxon>
    </lineage>
</organism>
<proteinExistence type="predicted"/>
<dbReference type="AlphaFoldDB" id="A0A5B8XPP0"/>
<accession>A0A5B8XPP0</accession>